<sequence>MSQESATWKVKVLLEWRNALRDDDAHTARTIAFRDMVSLLGFQDTLDLIADLFVEDMGIPKKWRFV</sequence>
<dbReference type="OrthoDB" id="6247168at2759"/>
<dbReference type="Proteomes" id="UP000274504">
    <property type="component" value="Unassembled WGS sequence"/>
</dbReference>
<accession>A0A0R3SXY4</accession>
<evidence type="ECO:0000313" key="3">
    <source>
        <dbReference type="WBParaSite" id="HDID_0001062901-mRNA-1"/>
    </source>
</evidence>
<evidence type="ECO:0000313" key="1">
    <source>
        <dbReference type="EMBL" id="VDL63667.1"/>
    </source>
</evidence>
<dbReference type="EMBL" id="UYSG01011804">
    <property type="protein sequence ID" value="VDL63667.1"/>
    <property type="molecule type" value="Genomic_DNA"/>
</dbReference>
<name>A0A0R3SXY4_HYMDI</name>
<proteinExistence type="predicted"/>
<reference evidence="1 2" key="2">
    <citation type="submission" date="2018-11" db="EMBL/GenBank/DDBJ databases">
        <authorList>
            <consortium name="Pathogen Informatics"/>
        </authorList>
    </citation>
    <scope>NUCLEOTIDE SEQUENCE [LARGE SCALE GENOMIC DNA]</scope>
</reference>
<evidence type="ECO:0000313" key="2">
    <source>
        <dbReference type="Proteomes" id="UP000274504"/>
    </source>
</evidence>
<dbReference type="WBParaSite" id="HDID_0001062901-mRNA-1">
    <property type="protein sequence ID" value="HDID_0001062901-mRNA-1"/>
    <property type="gene ID" value="HDID_0001062901"/>
</dbReference>
<gene>
    <name evidence="1" type="ORF">HDID_LOCUS10627</name>
</gene>
<dbReference type="AlphaFoldDB" id="A0A0R3SXY4"/>
<protein>
    <submittedName>
        <fullName evidence="3">Death domain-containing protein</fullName>
    </submittedName>
</protein>
<reference evidence="3" key="1">
    <citation type="submission" date="2017-02" db="UniProtKB">
        <authorList>
            <consortium name="WormBaseParasite"/>
        </authorList>
    </citation>
    <scope>IDENTIFICATION</scope>
</reference>
<organism evidence="3">
    <name type="scientific">Hymenolepis diminuta</name>
    <name type="common">Rat tapeworm</name>
    <dbReference type="NCBI Taxonomy" id="6216"/>
    <lineage>
        <taxon>Eukaryota</taxon>
        <taxon>Metazoa</taxon>
        <taxon>Spiralia</taxon>
        <taxon>Lophotrochozoa</taxon>
        <taxon>Platyhelminthes</taxon>
        <taxon>Cestoda</taxon>
        <taxon>Eucestoda</taxon>
        <taxon>Cyclophyllidea</taxon>
        <taxon>Hymenolepididae</taxon>
        <taxon>Hymenolepis</taxon>
    </lineage>
</organism>